<accession>A0ABP0AZH4</accession>
<comment type="caution">
    <text evidence="8">The sequence shown here is derived from an EMBL/GenBank/DDBJ whole genome shotgun (WGS) entry which is preliminary data.</text>
</comment>
<evidence type="ECO:0000313" key="8">
    <source>
        <dbReference type="EMBL" id="CAK7212686.1"/>
    </source>
</evidence>
<evidence type="ECO:0008006" key="10">
    <source>
        <dbReference type="Google" id="ProtNLM"/>
    </source>
</evidence>
<feature type="compositionally biased region" description="Low complexity" evidence="6">
    <location>
        <begin position="438"/>
        <end position="450"/>
    </location>
</feature>
<dbReference type="EMBL" id="CAWUHD010000009">
    <property type="protein sequence ID" value="CAK7212686.1"/>
    <property type="molecule type" value="Genomic_DNA"/>
</dbReference>
<sequence length="1019" mass="111850">MATVLQGLSEGDANARRSSRPHIEKNSLAVNGNSVSHLPSPLPSPIEPLAPAFPDSSSLPKQESDASDTENIPELTAPPTMALSDDKPVTLPPVTTPKIASQSQPNGVRRLSASKMAELTESLPIAALPDDGEILIGDRAYVSDGVPARSGFSPSMDGPLTQFPRVDARGAEPEPTTTMTLDEPAQILSDGTTVRPQRSQRHWNSTGSLRTLSTPPISRRKTSATQQPVSSSTTMSSTTASQPVASNTSTRRHSHNTAVRPPPLHIDSGKVSGGGATTPSLRSGQVPPKAEANHGEHRMPSPIPPSIPLPPMSLPTLLQLELAGQRPSPLYIHHSYTSDIPYESHAVKFERLKNFLLLPTYLERTMYFGALACLDAWLWTLTILPIRFCIALSVLVRWWAYVVWKEVRWMTAYVWRGLGRMWRRGRQPKPSSKPQTETAAPAAPTLVPGGRPRGRSGGSSMSDSAPTTEGQQSSRSRRHHVQTPVDGASTATPANTSTSTSTRRKSTWGHRRTKSMPSNLTSFHKADLLQGAVILCSSLALMNLDASRMYHFIRAQSAVKLYVIYNLVEVGDRLLSALGQDIFECLFSSETLSRTASGRSKILLPFGMFCLSLVYNIAHTLVLFYQVITLNVAVNSYSNALLSLLMSNQFVEVKSSVFKRTEKENTFQLACADIVERFQLWIVLFIIALRNVVEIGGLSVPGAGLDLGGGILEDVAAKVPLHNASILPASFTILPSWLTSIEVLSPFLIVIGSEMVVDWIKHGYINKFNNIKPTFYSRILDILCKDYYTNAFLAPALIRRLGLPLIPLCTLFLRSSVQTYHMFLATHLPSPMPPSTHTSLVVEAATPSSPAIAASLERLDLLIRNALGRSVHGNPYASMGTEAAASTSWNWWWSSDDLIAGVTMVVVFFIMFLILLIAKLLLGMALLRYARNRYAVMKLQEHAEALGQAEPESFDATGKRTGGYGKVEVGEDRRRWIFSDDPEGLKKVREKERRETGKGKKEMDLNTITRYEMVAKRIW</sequence>
<feature type="transmembrane region" description="Helical" evidence="7">
    <location>
        <begin position="898"/>
        <end position="927"/>
    </location>
</feature>
<feature type="region of interest" description="Disordered" evidence="6">
    <location>
        <begin position="424"/>
        <end position="516"/>
    </location>
</feature>
<evidence type="ECO:0000256" key="7">
    <source>
        <dbReference type="SAM" id="Phobius"/>
    </source>
</evidence>
<evidence type="ECO:0000256" key="6">
    <source>
        <dbReference type="SAM" id="MobiDB-lite"/>
    </source>
</evidence>
<evidence type="ECO:0000256" key="1">
    <source>
        <dbReference type="ARBA" id="ARBA00004141"/>
    </source>
</evidence>
<keyword evidence="3 7" id="KW-0812">Transmembrane</keyword>
<gene>
    <name evidence="8" type="ORF">SEUCBS140593_001586</name>
</gene>
<feature type="transmembrane region" description="Helical" evidence="7">
    <location>
        <begin position="602"/>
        <end position="628"/>
    </location>
</feature>
<evidence type="ECO:0000313" key="9">
    <source>
        <dbReference type="Proteomes" id="UP001642482"/>
    </source>
</evidence>
<feature type="compositionally biased region" description="Basic residues" evidence="6">
    <location>
        <begin position="502"/>
        <end position="514"/>
    </location>
</feature>
<feature type="region of interest" description="Disordered" evidence="6">
    <location>
        <begin position="183"/>
        <end position="304"/>
    </location>
</feature>
<protein>
    <recommendedName>
        <fullName evidence="10">Eukaryotic membrane protein family-domain-containing protein</fullName>
    </recommendedName>
</protein>
<comment type="similarity">
    <text evidence="2">Belongs to the TAPT1 family.</text>
</comment>
<feature type="region of interest" description="Disordered" evidence="6">
    <location>
        <begin position="1"/>
        <end position="108"/>
    </location>
</feature>
<reference evidence="8 9" key="1">
    <citation type="submission" date="2024-01" db="EMBL/GenBank/DDBJ databases">
        <authorList>
            <person name="Allen C."/>
            <person name="Tagirdzhanova G."/>
        </authorList>
    </citation>
    <scope>NUCLEOTIDE SEQUENCE [LARGE SCALE GENOMIC DNA]</scope>
</reference>
<evidence type="ECO:0000256" key="4">
    <source>
        <dbReference type="ARBA" id="ARBA00022989"/>
    </source>
</evidence>
<name>A0ABP0AZH4_9PEZI</name>
<feature type="compositionally biased region" description="Low complexity" evidence="6">
    <location>
        <begin position="230"/>
        <end position="241"/>
    </location>
</feature>
<dbReference type="InterPro" id="IPR008010">
    <property type="entry name" value="Tatp1"/>
</dbReference>
<evidence type="ECO:0000256" key="5">
    <source>
        <dbReference type="ARBA" id="ARBA00023136"/>
    </source>
</evidence>
<dbReference type="Proteomes" id="UP001642482">
    <property type="component" value="Unassembled WGS sequence"/>
</dbReference>
<evidence type="ECO:0000256" key="2">
    <source>
        <dbReference type="ARBA" id="ARBA00008803"/>
    </source>
</evidence>
<dbReference type="PANTHER" id="PTHR13317:SF4">
    <property type="entry name" value="TRANSMEMBRANE ANTERIOR POSTERIOR TRANSFORMATION PROTEIN 1 HOMOLOG"/>
    <property type="match status" value="1"/>
</dbReference>
<feature type="compositionally biased region" description="Low complexity" evidence="6">
    <location>
        <begin position="488"/>
        <end position="501"/>
    </location>
</feature>
<dbReference type="PANTHER" id="PTHR13317">
    <property type="entry name" value="TRANSMEMBRANE ANTERIOR POSTERIOR TRANSFORMATION PROTEIN 1 HOMOLOG"/>
    <property type="match status" value="1"/>
</dbReference>
<keyword evidence="5 7" id="KW-0472">Membrane</keyword>
<feature type="compositionally biased region" description="Polar residues" evidence="6">
    <location>
        <begin position="461"/>
        <end position="474"/>
    </location>
</feature>
<evidence type="ECO:0000256" key="3">
    <source>
        <dbReference type="ARBA" id="ARBA00022692"/>
    </source>
</evidence>
<organism evidence="8 9">
    <name type="scientific">Sporothrix eucalyptigena</name>
    <dbReference type="NCBI Taxonomy" id="1812306"/>
    <lineage>
        <taxon>Eukaryota</taxon>
        <taxon>Fungi</taxon>
        <taxon>Dikarya</taxon>
        <taxon>Ascomycota</taxon>
        <taxon>Pezizomycotina</taxon>
        <taxon>Sordariomycetes</taxon>
        <taxon>Sordariomycetidae</taxon>
        <taxon>Ophiostomatales</taxon>
        <taxon>Ophiostomataceae</taxon>
        <taxon>Sporothrix</taxon>
    </lineage>
</organism>
<keyword evidence="4 7" id="KW-1133">Transmembrane helix</keyword>
<feature type="compositionally biased region" description="Polar residues" evidence="6">
    <location>
        <begin position="189"/>
        <end position="216"/>
    </location>
</feature>
<keyword evidence="9" id="KW-1185">Reference proteome</keyword>
<proteinExistence type="inferred from homology"/>
<dbReference type="Pfam" id="PF05346">
    <property type="entry name" value="DUF747"/>
    <property type="match status" value="1"/>
</dbReference>
<comment type="subcellular location">
    <subcellularLocation>
        <location evidence="1">Membrane</location>
        <topology evidence="1">Multi-pass membrane protein</topology>
    </subcellularLocation>
</comment>
<feature type="transmembrane region" description="Helical" evidence="7">
    <location>
        <begin position="376"/>
        <end position="400"/>
    </location>
</feature>